<keyword evidence="7" id="KW-1185">Reference proteome</keyword>
<dbReference type="UniPathway" id="UPA00334">
    <property type="reaction ID" value="UER00455"/>
</dbReference>
<proteinExistence type="inferred from homology"/>
<dbReference type="SUPFAM" id="SSF53383">
    <property type="entry name" value="PLP-dependent transferases"/>
    <property type="match status" value="1"/>
</dbReference>
<comment type="cofactor">
    <cofactor evidence="4 5">
        <name>pyridoxal 5'-phosphate</name>
        <dbReference type="ChEBI" id="CHEBI:597326"/>
    </cofactor>
</comment>
<dbReference type="EC" id="3.7.1.3" evidence="4 5"/>
<dbReference type="FunFam" id="3.40.640.10:FF:000031">
    <property type="entry name" value="Kynureninase"/>
    <property type="match status" value="1"/>
</dbReference>
<feature type="binding site" evidence="4">
    <location>
        <position position="233"/>
    </location>
    <ligand>
        <name>pyridoxal 5'-phosphate</name>
        <dbReference type="ChEBI" id="CHEBI:597326"/>
    </ligand>
</feature>
<evidence type="ECO:0000256" key="4">
    <source>
        <dbReference type="HAMAP-Rule" id="MF_03017"/>
    </source>
</evidence>
<name>A0A1G4IXQ6_9SACH</name>
<feature type="binding site" evidence="4">
    <location>
        <position position="117"/>
    </location>
    <ligand>
        <name>pyridoxal 5'-phosphate</name>
        <dbReference type="ChEBI" id="CHEBI:597326"/>
    </ligand>
</feature>
<comment type="pathway">
    <text evidence="4 5">Amino-acid degradation; L-kynurenine degradation; L-alanine and anthranilate from L-kynurenine: step 1/1.</text>
</comment>
<dbReference type="GO" id="GO:0097053">
    <property type="term" value="P:L-kynurenine catabolic process"/>
    <property type="evidence" value="ECO:0007669"/>
    <property type="project" value="UniProtKB-UniRule"/>
</dbReference>
<dbReference type="Gene3D" id="3.40.640.10">
    <property type="entry name" value="Type I PLP-dependent aspartate aminotransferase-like (Major domain)"/>
    <property type="match status" value="1"/>
</dbReference>
<feature type="binding site" evidence="4">
    <location>
        <begin position="144"/>
        <end position="147"/>
    </location>
    <ligand>
        <name>pyridoxal 5'-phosphate</name>
        <dbReference type="ChEBI" id="CHEBI:597326"/>
    </ligand>
</feature>
<dbReference type="InterPro" id="IPR015424">
    <property type="entry name" value="PyrdxlP-dep_Trfase"/>
</dbReference>
<comment type="pathway">
    <text evidence="4 5">Cofactor biosynthesis; NAD(+) biosynthesis; quinolinate from L-kynurenine: step 2/3.</text>
</comment>
<dbReference type="GO" id="GO:0030429">
    <property type="term" value="F:kynureninase activity"/>
    <property type="evidence" value="ECO:0007669"/>
    <property type="project" value="UniProtKB-UniRule"/>
</dbReference>
<feature type="binding site" evidence="4">
    <location>
        <position position="230"/>
    </location>
    <ligand>
        <name>pyridoxal 5'-phosphate</name>
        <dbReference type="ChEBI" id="CHEBI:597326"/>
    </ligand>
</feature>
<dbReference type="Gene3D" id="3.90.1150.10">
    <property type="entry name" value="Aspartate Aminotransferase, domain 1"/>
    <property type="match status" value="1"/>
</dbReference>
<dbReference type="AlphaFoldDB" id="A0A1G4IXQ6"/>
<evidence type="ECO:0000256" key="5">
    <source>
        <dbReference type="PIRNR" id="PIRNR038800"/>
    </source>
</evidence>
<comment type="catalytic activity">
    <reaction evidence="4 5">
        <text>L-kynurenine + H2O = anthranilate + L-alanine + H(+)</text>
        <dbReference type="Rhea" id="RHEA:16813"/>
        <dbReference type="ChEBI" id="CHEBI:15377"/>
        <dbReference type="ChEBI" id="CHEBI:15378"/>
        <dbReference type="ChEBI" id="CHEBI:16567"/>
        <dbReference type="ChEBI" id="CHEBI:57959"/>
        <dbReference type="ChEBI" id="CHEBI:57972"/>
        <dbReference type="EC" id="3.7.1.3"/>
    </reaction>
</comment>
<dbReference type="PANTHER" id="PTHR14084:SF0">
    <property type="entry name" value="KYNURENINASE"/>
    <property type="match status" value="1"/>
</dbReference>
<organism evidence="6 7">
    <name type="scientific">Lachancea dasiensis</name>
    <dbReference type="NCBI Taxonomy" id="1072105"/>
    <lineage>
        <taxon>Eukaryota</taxon>
        <taxon>Fungi</taxon>
        <taxon>Dikarya</taxon>
        <taxon>Ascomycota</taxon>
        <taxon>Saccharomycotina</taxon>
        <taxon>Saccharomycetes</taxon>
        <taxon>Saccharomycetales</taxon>
        <taxon>Saccharomycetaceae</taxon>
        <taxon>Lachancea</taxon>
    </lineage>
</organism>
<feature type="modified residue" description="N6-(pyridoxal phosphate)lysine" evidence="4">
    <location>
        <position position="256"/>
    </location>
</feature>
<dbReference type="InterPro" id="IPR015421">
    <property type="entry name" value="PyrdxlP-dep_Trfase_major"/>
</dbReference>
<evidence type="ECO:0000313" key="6">
    <source>
        <dbReference type="EMBL" id="SCU81692.1"/>
    </source>
</evidence>
<dbReference type="UniPathway" id="UPA00253">
    <property type="reaction ID" value="UER00329"/>
</dbReference>
<comment type="subunit">
    <text evidence="4 5">Homodimer.</text>
</comment>
<reference evidence="7" key="1">
    <citation type="submission" date="2016-03" db="EMBL/GenBank/DDBJ databases">
        <authorList>
            <person name="Devillers H."/>
        </authorList>
    </citation>
    <scope>NUCLEOTIDE SEQUENCE [LARGE SCALE GENOMIC DNA]</scope>
</reference>
<feature type="binding site" evidence="4">
    <location>
        <position position="320"/>
    </location>
    <ligand>
        <name>pyridoxal 5'-phosphate</name>
        <dbReference type="ChEBI" id="CHEBI:597326"/>
    </ligand>
</feature>
<dbReference type="GO" id="GO:0043420">
    <property type="term" value="P:anthranilate metabolic process"/>
    <property type="evidence" value="ECO:0007669"/>
    <property type="project" value="UniProtKB-UniRule"/>
</dbReference>
<dbReference type="STRING" id="1266660.A0A1G4IXQ6"/>
<gene>
    <name evidence="4" type="primary">BNA5</name>
    <name evidence="6" type="ORF">LADA_0C00496G</name>
</gene>
<feature type="binding site" evidence="4">
    <location>
        <position position="255"/>
    </location>
    <ligand>
        <name>pyridoxal 5'-phosphate</name>
        <dbReference type="ChEBI" id="CHEBI:597326"/>
    </ligand>
</feature>
<dbReference type="HAMAP" id="MF_01970">
    <property type="entry name" value="Kynureninase"/>
    <property type="match status" value="1"/>
</dbReference>
<dbReference type="Proteomes" id="UP000190274">
    <property type="component" value="Chromosome C"/>
</dbReference>
<dbReference type="PIRSF" id="PIRSF038800">
    <property type="entry name" value="KYNU"/>
    <property type="match status" value="1"/>
</dbReference>
<dbReference type="GO" id="GO:0019805">
    <property type="term" value="P:quinolinate biosynthetic process"/>
    <property type="evidence" value="ECO:0007669"/>
    <property type="project" value="UniProtKB-UniRule"/>
</dbReference>
<accession>A0A1G4IXQ6</accession>
<dbReference type="InterPro" id="IPR015422">
    <property type="entry name" value="PyrdxlP-dep_Trfase_small"/>
</dbReference>
<keyword evidence="3 4" id="KW-0663">Pyridoxal phosphate</keyword>
<evidence type="ECO:0000256" key="1">
    <source>
        <dbReference type="ARBA" id="ARBA00022642"/>
    </source>
</evidence>
<keyword evidence="1 4" id="KW-0662">Pyridine nucleotide biosynthesis</keyword>
<comment type="similarity">
    <text evidence="4 5">Belongs to the kynureninase family.</text>
</comment>
<evidence type="ECO:0000256" key="2">
    <source>
        <dbReference type="ARBA" id="ARBA00022801"/>
    </source>
</evidence>
<dbReference type="GO" id="GO:0097268">
    <property type="term" value="C:cytoophidium"/>
    <property type="evidence" value="ECO:0007669"/>
    <property type="project" value="EnsemblFungi"/>
</dbReference>
<dbReference type="InterPro" id="IPR010111">
    <property type="entry name" value="Kynureninase"/>
</dbReference>
<feature type="binding site" evidence="4">
    <location>
        <position position="292"/>
    </location>
    <ligand>
        <name>pyridoxal 5'-phosphate</name>
        <dbReference type="ChEBI" id="CHEBI:597326"/>
    </ligand>
</feature>
<keyword evidence="2 4" id="KW-0378">Hydrolase</keyword>
<protein>
    <recommendedName>
        <fullName evidence="4 5">Kynureninase</fullName>
        <ecNumber evidence="4 5">3.7.1.3</ecNumber>
    </recommendedName>
    <alternativeName>
        <fullName evidence="4">Biosynthesis of nicotinic acid protein 5</fullName>
    </alternativeName>
    <alternativeName>
        <fullName evidence="4">L-kynurenine hydrolase</fullName>
    </alternativeName>
</protein>
<dbReference type="Pfam" id="PF22580">
    <property type="entry name" value="KYNU_C"/>
    <property type="match status" value="1"/>
</dbReference>
<comment type="catalytic activity">
    <reaction evidence="5">
        <text>3-hydroxy-L-kynurenine + H2O = 3-hydroxyanthranilate + L-alanine + H(+)</text>
        <dbReference type="Rhea" id="RHEA:25143"/>
        <dbReference type="ChEBI" id="CHEBI:15377"/>
        <dbReference type="ChEBI" id="CHEBI:15378"/>
        <dbReference type="ChEBI" id="CHEBI:36559"/>
        <dbReference type="ChEBI" id="CHEBI:57972"/>
        <dbReference type="ChEBI" id="CHEBI:58125"/>
        <dbReference type="EC" id="3.7.1.3"/>
    </reaction>
</comment>
<comment type="caution">
    <text evidence="4">Lacks conserved residue(s) required for the propagation of feature annotation.</text>
</comment>
<dbReference type="OrthoDB" id="5978656at2759"/>
<comment type="function">
    <text evidence="4 5">Catalyzes the cleavage of L-kynurenine (L-Kyn) and L-3-hydroxykynurenine (L-3OHKyn) into anthranilic acid (AA) and 3-hydroxyanthranilic acid (3-OHAA), respectively.</text>
</comment>
<sequence length="463" mass="51929">MDRALDLDRRYPATHRDAFCIPSFGSMGLKSGGNTSDYSPVTYMCGNSLGCMPKSTRNAINQELDAWADRAVESHFRHRGASEGLTPWMDIDLPLSNLLPSVVGALESEVAVMGSLTSNLNALLVAFYRPTPSKYKIICEKGAFPSDFYAFYNQCGLHHVDPKDALIRLEPRSGETFLQTDDIIQAISDNSEQLALVCLPGIQYYTGQLFDMEKITLFAHQFEGVVVGWDLAHAVGNVPLQLHDWGVDFACWCSYKYLNSGPGGIAGIFVHENHAQVGASEPDGYLPRLAGWWGNNRERRFQMKELFEPISGALGFRQSNPSVIDVVALRASLEIIKDFGGIKALRERSLLLTGYLLELLQQSKFYRKSLPSGKNEPGFIILTPLDERERGAQLSLYFFPHHDDRKLDTMERVCAYLNQRGAIVDERRPDVIRIAPVPLYNTFQDVFRVVELLNGAFQEIHEN</sequence>
<dbReference type="NCBIfam" id="TIGR01814">
    <property type="entry name" value="kynureninase"/>
    <property type="match status" value="1"/>
</dbReference>
<evidence type="ECO:0000256" key="3">
    <source>
        <dbReference type="ARBA" id="ARBA00022898"/>
    </source>
</evidence>
<dbReference type="GO" id="GO:0005737">
    <property type="term" value="C:cytoplasm"/>
    <property type="evidence" value="ECO:0007669"/>
    <property type="project" value="UniProtKB-SubCell"/>
</dbReference>
<dbReference type="EMBL" id="LT598459">
    <property type="protein sequence ID" value="SCU81692.1"/>
    <property type="molecule type" value="Genomic_DNA"/>
</dbReference>
<feature type="binding site" evidence="4">
    <location>
        <position position="116"/>
    </location>
    <ligand>
        <name>pyridoxal 5'-phosphate</name>
        <dbReference type="ChEBI" id="CHEBI:597326"/>
    </ligand>
</feature>
<dbReference type="PANTHER" id="PTHR14084">
    <property type="entry name" value="KYNURENINASE"/>
    <property type="match status" value="1"/>
</dbReference>
<dbReference type="GO" id="GO:0034354">
    <property type="term" value="P:'de novo' NAD+ biosynthetic process from L-tryptophan"/>
    <property type="evidence" value="ECO:0007669"/>
    <property type="project" value="UniProtKB-UniRule"/>
</dbReference>
<keyword evidence="4 5" id="KW-0963">Cytoplasm</keyword>
<comment type="subcellular location">
    <subcellularLocation>
        <location evidence="4 5">Cytoplasm</location>
    </subcellularLocation>
</comment>
<dbReference type="GO" id="GO:0030170">
    <property type="term" value="F:pyridoxal phosphate binding"/>
    <property type="evidence" value="ECO:0007669"/>
    <property type="project" value="UniProtKB-UniRule"/>
</dbReference>
<dbReference type="GO" id="GO:0019441">
    <property type="term" value="P:L-tryptophan catabolic process to kynurenine"/>
    <property type="evidence" value="ECO:0007669"/>
    <property type="project" value="TreeGrafter"/>
</dbReference>
<evidence type="ECO:0000313" key="7">
    <source>
        <dbReference type="Proteomes" id="UP000190274"/>
    </source>
</evidence>